<feature type="domain" description="Enoyl reductase (ER)" evidence="3">
    <location>
        <begin position="24"/>
        <end position="337"/>
    </location>
</feature>
<proteinExistence type="predicted"/>
<dbReference type="InterPro" id="IPR013149">
    <property type="entry name" value="ADH-like_C"/>
</dbReference>
<dbReference type="InParanoid" id="G7E950"/>
<keyword evidence="1" id="KW-0560">Oxidoreductase</keyword>
<feature type="region of interest" description="Disordered" evidence="2">
    <location>
        <begin position="1"/>
        <end position="21"/>
    </location>
</feature>
<dbReference type="EMBL" id="BABT02000220">
    <property type="protein sequence ID" value="GAA99169.1"/>
    <property type="molecule type" value="Genomic_DNA"/>
</dbReference>
<evidence type="ECO:0000256" key="1">
    <source>
        <dbReference type="ARBA" id="ARBA00023002"/>
    </source>
</evidence>
<dbReference type="InterPro" id="IPR020843">
    <property type="entry name" value="ER"/>
</dbReference>
<protein>
    <recommendedName>
        <fullName evidence="3">Enoyl reductase (ER) domain-containing protein</fullName>
    </recommendedName>
</protein>
<dbReference type="PANTHER" id="PTHR43205:SF42">
    <property type="entry name" value="ALCOHOL DEHYDROGENASE, ZINC-CONTAINING (AFU_ORTHOLOGUE AFUA_7G04530)"/>
    <property type="match status" value="1"/>
</dbReference>
<reference evidence="4 5" key="2">
    <citation type="journal article" date="2012" name="Open Biol.">
        <title>Characteristics of nucleosomes and linker DNA regions on the genome of the basidiomycete Mixia osmundae revealed by mono- and dinucleosome mapping.</title>
        <authorList>
            <person name="Nishida H."/>
            <person name="Kondo S."/>
            <person name="Matsumoto T."/>
            <person name="Suzuki Y."/>
            <person name="Yoshikawa H."/>
            <person name="Taylor T.D."/>
            <person name="Sugiyama J."/>
        </authorList>
    </citation>
    <scope>NUCLEOTIDE SEQUENCE [LARGE SCALE GENOMIC DNA]</scope>
    <source>
        <strain evidence="5">CBS 9802 / IAM 14324 / JCM 22182 / KY 12970</strain>
    </source>
</reference>
<dbReference type="InterPro" id="IPR045010">
    <property type="entry name" value="MDR_fam"/>
</dbReference>
<dbReference type="InterPro" id="IPR036291">
    <property type="entry name" value="NAD(P)-bd_dom_sf"/>
</dbReference>
<keyword evidence="5" id="KW-1185">Reference proteome</keyword>
<evidence type="ECO:0000259" key="3">
    <source>
        <dbReference type="SMART" id="SM00829"/>
    </source>
</evidence>
<gene>
    <name evidence="4" type="primary">Mo05861</name>
    <name evidence="4" type="ORF">E5Q_05861</name>
</gene>
<dbReference type="InterPro" id="IPR041694">
    <property type="entry name" value="ADH_N_2"/>
</dbReference>
<evidence type="ECO:0000256" key="2">
    <source>
        <dbReference type="SAM" id="MobiDB-lite"/>
    </source>
</evidence>
<dbReference type="Gene3D" id="3.90.180.10">
    <property type="entry name" value="Medium-chain alcohol dehydrogenases, catalytic domain"/>
    <property type="match status" value="1"/>
</dbReference>
<dbReference type="RefSeq" id="XP_014568416.1">
    <property type="nucleotide sequence ID" value="XM_014712930.1"/>
</dbReference>
<dbReference type="InterPro" id="IPR011032">
    <property type="entry name" value="GroES-like_sf"/>
</dbReference>
<evidence type="ECO:0000313" key="4">
    <source>
        <dbReference type="EMBL" id="GAA99169.1"/>
    </source>
</evidence>
<dbReference type="OrthoDB" id="809632at2759"/>
<dbReference type="Pfam" id="PF00107">
    <property type="entry name" value="ADH_zinc_N"/>
    <property type="match status" value="1"/>
</dbReference>
<dbReference type="PANTHER" id="PTHR43205">
    <property type="entry name" value="PROSTAGLANDIN REDUCTASE"/>
    <property type="match status" value="1"/>
</dbReference>
<organism evidence="4 5">
    <name type="scientific">Mixia osmundae (strain CBS 9802 / IAM 14324 / JCM 22182 / KY 12970)</name>
    <dbReference type="NCBI Taxonomy" id="764103"/>
    <lineage>
        <taxon>Eukaryota</taxon>
        <taxon>Fungi</taxon>
        <taxon>Dikarya</taxon>
        <taxon>Basidiomycota</taxon>
        <taxon>Pucciniomycotina</taxon>
        <taxon>Mixiomycetes</taxon>
        <taxon>Mixiales</taxon>
        <taxon>Mixiaceae</taxon>
        <taxon>Mixia</taxon>
    </lineage>
</organism>
<dbReference type="OMA" id="EEKCRYA"/>
<dbReference type="SUPFAM" id="SSF50129">
    <property type="entry name" value="GroES-like"/>
    <property type="match status" value="1"/>
</dbReference>
<dbReference type="SMART" id="SM00829">
    <property type="entry name" value="PKS_ER"/>
    <property type="match status" value="1"/>
</dbReference>
<accession>G7E950</accession>
<dbReference type="Pfam" id="PF16884">
    <property type="entry name" value="ADH_N_2"/>
    <property type="match status" value="1"/>
</dbReference>
<reference evidence="4 5" key="1">
    <citation type="journal article" date="2011" name="J. Gen. Appl. Microbiol.">
        <title>Draft genome sequencing of the enigmatic basidiomycete Mixia osmundae.</title>
        <authorList>
            <person name="Nishida H."/>
            <person name="Nagatsuka Y."/>
            <person name="Sugiyama J."/>
        </authorList>
    </citation>
    <scope>NUCLEOTIDE SEQUENCE [LARGE SCALE GENOMIC DNA]</scope>
    <source>
        <strain evidence="5">CBS 9802 / IAM 14324 / JCM 22182 / KY 12970</strain>
    </source>
</reference>
<dbReference type="CDD" id="cd05288">
    <property type="entry name" value="PGDH"/>
    <property type="match status" value="1"/>
</dbReference>
<comment type="caution">
    <text evidence="4">The sequence shown here is derived from an EMBL/GenBank/DDBJ whole genome shotgun (WGS) entry which is preliminary data.</text>
</comment>
<dbReference type="Gene3D" id="3.40.50.720">
    <property type="entry name" value="NAD(P)-binding Rossmann-like Domain"/>
    <property type="match status" value="1"/>
</dbReference>
<sequence length="346" mass="36990">MSQHSQIVLSQRPKKGIDPSLESGTFKLERVSTPSASDISPDDVLIKVDTVSLDPAMRGWLNDIRSYVPPVKIGEVMRAGGLGTVIAVGKSVKKLKQGDSVYGTLGWQEVAVVPAKELQKIETPKGATRNDWLGALGLTGLTAYFGLLEVGKVKAGETVLVSGAAGAVGSMACQIAKLKGCKVIGIAGTTEKCDFLRSECKVDQVLNYKDADFKAKLRSIPLFDVFFDNVGGEQLNIALQRMRPKARVVLCGAIAGYNGEEGQGLTAYPALIAFKARMEGFIVFEYESRYADAAKEIAGWLAEGKIKRKETKLKGIESCPGGLVGLFEGANTGKMLVEFSSPSSHL</sequence>
<dbReference type="AlphaFoldDB" id="G7E950"/>
<dbReference type="FunFam" id="3.40.50.720:FF:000121">
    <property type="entry name" value="Prostaglandin reductase 2"/>
    <property type="match status" value="1"/>
</dbReference>
<dbReference type="GO" id="GO:0016628">
    <property type="term" value="F:oxidoreductase activity, acting on the CH-CH group of donors, NAD or NADP as acceptor"/>
    <property type="evidence" value="ECO:0007669"/>
    <property type="project" value="InterPro"/>
</dbReference>
<dbReference type="Proteomes" id="UP000009131">
    <property type="component" value="Unassembled WGS sequence"/>
</dbReference>
<evidence type="ECO:0000313" key="5">
    <source>
        <dbReference type="Proteomes" id="UP000009131"/>
    </source>
</evidence>
<dbReference type="eggNOG" id="KOG1196">
    <property type="taxonomic scope" value="Eukaryota"/>
</dbReference>
<name>G7E950_MIXOS</name>
<dbReference type="HOGENOM" id="CLU_026673_29_2_1"/>
<dbReference type="SUPFAM" id="SSF51735">
    <property type="entry name" value="NAD(P)-binding Rossmann-fold domains"/>
    <property type="match status" value="1"/>
</dbReference>